<dbReference type="EMBL" id="LYBW01000037">
    <property type="protein sequence ID" value="ODR92917.1"/>
    <property type="molecule type" value="Genomic_DNA"/>
</dbReference>
<dbReference type="Proteomes" id="UP000094342">
    <property type="component" value="Unassembled WGS sequence"/>
</dbReference>
<dbReference type="RefSeq" id="WP_069456843.1">
    <property type="nucleotide sequence ID" value="NZ_CP034911.1"/>
</dbReference>
<dbReference type="AlphaFoldDB" id="A0A1E3VHJ6"/>
<name>A0A1E3VHJ6_9HYPH</name>
<evidence type="ECO:0000313" key="2">
    <source>
        <dbReference type="Proteomes" id="UP000094342"/>
    </source>
</evidence>
<gene>
    <name evidence="1" type="ORF">A8M32_02550</name>
</gene>
<sequence length="124" mass="13787">MPVHNAGLLLQPLHFTPAGFGAWDTDFAHVMKAEIGATQVWADFNVCLAADMLKKLLQWRSRSTTKSFLRICPLRWRWQYGSCRRYCGHCALERVIVVVLALAVPLACGDTAVLKFRGSAPSLA</sequence>
<keyword evidence="2" id="KW-1185">Reference proteome</keyword>
<evidence type="ECO:0000313" key="1">
    <source>
        <dbReference type="EMBL" id="ODR92917.1"/>
    </source>
</evidence>
<dbReference type="STRING" id="1752398.A8M32_02550"/>
<protein>
    <submittedName>
        <fullName evidence="1">Uncharacterized protein</fullName>
    </submittedName>
</protein>
<reference evidence="2" key="1">
    <citation type="submission" date="2016-05" db="EMBL/GenBank/DDBJ databases">
        <authorList>
            <person name="Li Y."/>
        </authorList>
    </citation>
    <scope>NUCLEOTIDE SEQUENCE [LARGE SCALE GENOMIC DNA]</scope>
    <source>
        <strain evidence="2">YIC4027</strain>
    </source>
</reference>
<organism evidence="1 2">
    <name type="scientific">Sinorhizobium alkalisoli</name>
    <dbReference type="NCBI Taxonomy" id="1752398"/>
    <lineage>
        <taxon>Bacteria</taxon>
        <taxon>Pseudomonadati</taxon>
        <taxon>Pseudomonadota</taxon>
        <taxon>Alphaproteobacteria</taxon>
        <taxon>Hyphomicrobiales</taxon>
        <taxon>Rhizobiaceae</taxon>
        <taxon>Sinorhizobium/Ensifer group</taxon>
        <taxon>Sinorhizobium</taxon>
    </lineage>
</organism>
<comment type="caution">
    <text evidence="1">The sequence shown here is derived from an EMBL/GenBank/DDBJ whole genome shotgun (WGS) entry which is preliminary data.</text>
</comment>
<proteinExistence type="predicted"/>
<accession>A0A1E3VHJ6</accession>